<sequence>MTTSAWAKPGAWALESEESESMEAEAPPAAQKTTEKPQSDFPSLALAASAKTSKKKKSQPLSLAEFTTGKQVAYSAKPRSAIIDSSRGLTPDELLRLPTGPRERTAEELERGRGSLGGGFQSYGRDRADRGPRREAFDDDARGGRMPPPPSRADEIDDWGATKRQMAPPASQERRSSNFFSDSQSRADESDNWGASKKSFVPSMEPRRLVGGFENFRERESLADEVDNWTSAKKSFAPSVEPRRSGGGFENYREREGSRVGSRFDSSCQREREEGGQRPRLVLQPRTLPVGDGDGPVVLQLRAKVSNPLGEGDGPVVLQPRAKVSNPFGEARPREEVLAEKGQDWKKIAEQLDSMKIKDTVHKELSDGVSVERGGEGGFIRRPFGMGNGVGGMARERTERSWRKPEPIEVASG</sequence>
<evidence type="ECO:0000313" key="3">
    <source>
        <dbReference type="Proteomes" id="UP000017836"/>
    </source>
</evidence>
<dbReference type="PANTHER" id="PTHR32091:SF17">
    <property type="entry name" value="EUKARYOTIC TRANSLATION INITIATION FACTOR 4B3"/>
    <property type="match status" value="1"/>
</dbReference>
<accession>W1PZD9</accession>
<reference evidence="3" key="1">
    <citation type="journal article" date="2013" name="Science">
        <title>The Amborella genome and the evolution of flowering plants.</title>
        <authorList>
            <consortium name="Amborella Genome Project"/>
        </authorList>
    </citation>
    <scope>NUCLEOTIDE SEQUENCE [LARGE SCALE GENOMIC DNA]</scope>
</reference>
<dbReference type="STRING" id="13333.W1PZD9"/>
<dbReference type="EMBL" id="KI392588">
    <property type="protein sequence ID" value="ERN13426.1"/>
    <property type="molecule type" value="Genomic_DNA"/>
</dbReference>
<dbReference type="GO" id="GO:0003743">
    <property type="term" value="F:translation initiation factor activity"/>
    <property type="evidence" value="ECO:0000318"/>
    <property type="project" value="GO_Central"/>
</dbReference>
<feature type="region of interest" description="Disordered" evidence="1">
    <location>
        <begin position="1"/>
        <end position="206"/>
    </location>
</feature>
<dbReference type="Pfam" id="PF06273">
    <property type="entry name" value="eIF-4B"/>
    <property type="match status" value="1"/>
</dbReference>
<evidence type="ECO:0000256" key="1">
    <source>
        <dbReference type="SAM" id="MobiDB-lite"/>
    </source>
</evidence>
<feature type="region of interest" description="Disordered" evidence="1">
    <location>
        <begin position="368"/>
        <end position="413"/>
    </location>
</feature>
<feature type="compositionally biased region" description="Basic and acidic residues" evidence="1">
    <location>
        <begin position="124"/>
        <end position="143"/>
    </location>
</feature>
<protein>
    <submittedName>
        <fullName evidence="2">Uncharacterized protein</fullName>
    </submittedName>
</protein>
<dbReference type="AlphaFoldDB" id="W1PZD9"/>
<keyword evidence="3" id="KW-1185">Reference proteome</keyword>
<organism evidence="2 3">
    <name type="scientific">Amborella trichopoda</name>
    <dbReference type="NCBI Taxonomy" id="13333"/>
    <lineage>
        <taxon>Eukaryota</taxon>
        <taxon>Viridiplantae</taxon>
        <taxon>Streptophyta</taxon>
        <taxon>Embryophyta</taxon>
        <taxon>Tracheophyta</taxon>
        <taxon>Spermatophyta</taxon>
        <taxon>Magnoliopsida</taxon>
        <taxon>Amborellales</taxon>
        <taxon>Amborellaceae</taxon>
        <taxon>Amborella</taxon>
    </lineage>
</organism>
<feature type="compositionally biased region" description="Basic and acidic residues" evidence="1">
    <location>
        <begin position="268"/>
        <end position="277"/>
    </location>
</feature>
<dbReference type="GO" id="GO:0003729">
    <property type="term" value="F:mRNA binding"/>
    <property type="evidence" value="ECO:0000318"/>
    <property type="project" value="GO_Central"/>
</dbReference>
<feature type="compositionally biased region" description="Basic and acidic residues" evidence="1">
    <location>
        <begin position="394"/>
        <end position="407"/>
    </location>
</feature>
<feature type="region of interest" description="Disordered" evidence="1">
    <location>
        <begin position="232"/>
        <end position="337"/>
    </location>
</feature>
<proteinExistence type="predicted"/>
<gene>
    <name evidence="2" type="ORF">AMTR_s00041p00189930</name>
</gene>
<feature type="compositionally biased region" description="Basic and acidic residues" evidence="1">
    <location>
        <begin position="101"/>
        <end position="113"/>
    </location>
</feature>
<dbReference type="HOGENOM" id="CLU_028368_1_0_1"/>
<dbReference type="InterPro" id="IPR010433">
    <property type="entry name" value="EIF-4B_pln"/>
</dbReference>
<dbReference type="OMA" id="THEDLMM"/>
<dbReference type="Proteomes" id="UP000017836">
    <property type="component" value="Unassembled WGS sequence"/>
</dbReference>
<dbReference type="PANTHER" id="PTHR32091">
    <property type="entry name" value="EUKARYOTIC TRANSLATION INITIATION FACTOR 4B"/>
    <property type="match status" value="1"/>
</dbReference>
<dbReference type="Gramene" id="ERN13426">
    <property type="protein sequence ID" value="ERN13426"/>
    <property type="gene ID" value="AMTR_s00041p00189930"/>
</dbReference>
<name>W1PZD9_AMBTC</name>
<evidence type="ECO:0000313" key="2">
    <source>
        <dbReference type="EMBL" id="ERN13426.1"/>
    </source>
</evidence>
<dbReference type="eggNOG" id="ENOG502QWFU">
    <property type="taxonomic scope" value="Eukaryota"/>
</dbReference>